<dbReference type="EMBL" id="UINC01036818">
    <property type="protein sequence ID" value="SVB31364.1"/>
    <property type="molecule type" value="Genomic_DNA"/>
</dbReference>
<dbReference type="InterPro" id="IPR036868">
    <property type="entry name" value="TusA-like_sf"/>
</dbReference>
<gene>
    <name evidence="1" type="ORF">METZ01_LOCUS184218</name>
</gene>
<dbReference type="Gene3D" id="3.30.110.40">
    <property type="entry name" value="TusA-like domain"/>
    <property type="match status" value="1"/>
</dbReference>
<protein>
    <submittedName>
        <fullName evidence="1">Uncharacterized protein</fullName>
    </submittedName>
</protein>
<evidence type="ECO:0000313" key="1">
    <source>
        <dbReference type="EMBL" id="SVB31364.1"/>
    </source>
</evidence>
<dbReference type="AlphaFoldDB" id="A0A382D020"/>
<name>A0A382D020_9ZZZZ</name>
<accession>A0A382D020</accession>
<proteinExistence type="predicted"/>
<dbReference type="SUPFAM" id="SSF64307">
    <property type="entry name" value="SirA-like"/>
    <property type="match status" value="1"/>
</dbReference>
<reference evidence="1" key="1">
    <citation type="submission" date="2018-05" db="EMBL/GenBank/DDBJ databases">
        <authorList>
            <person name="Lanie J.A."/>
            <person name="Ng W.-L."/>
            <person name="Kazmierczak K.M."/>
            <person name="Andrzejewski T.M."/>
            <person name="Davidsen T.M."/>
            <person name="Wayne K.J."/>
            <person name="Tettelin H."/>
            <person name="Glass J.I."/>
            <person name="Rusch D."/>
            <person name="Podicherti R."/>
            <person name="Tsui H.-C.T."/>
            <person name="Winkler M.E."/>
        </authorList>
    </citation>
    <scope>NUCLEOTIDE SEQUENCE</scope>
</reference>
<organism evidence="1">
    <name type="scientific">marine metagenome</name>
    <dbReference type="NCBI Taxonomy" id="408172"/>
    <lineage>
        <taxon>unclassified sequences</taxon>
        <taxon>metagenomes</taxon>
        <taxon>ecological metagenomes</taxon>
    </lineage>
</organism>
<sequence length="105" mass="11075">MGLFKKSAAATVTDTVQPGLVTLEDGTIVHITKEVNAIGSTPARGPQLKTLKAMGEAVPGDVVSIRIDNPDSLETVVPMSNDLGATYLGTLNEGRSWRGLLQKNE</sequence>